<evidence type="ECO:0008006" key="4">
    <source>
        <dbReference type="Google" id="ProtNLM"/>
    </source>
</evidence>
<evidence type="ECO:0000256" key="1">
    <source>
        <dbReference type="SAM" id="Coils"/>
    </source>
</evidence>
<feature type="coiled-coil region" evidence="1">
    <location>
        <begin position="141"/>
        <end position="179"/>
    </location>
</feature>
<sequence>MKISLFVLTSVFFLSACQLLSREEAPVPPTITEVPVSTWFCTTRQSFELIGEFCELNHWAKVYVSADEHNWSERAKIISNLGDSPQELLHKVLLSQGIDTPYQNRLRAQNWITSLLTVVEPPMAEVLDVMIFQPSQQLLEMESAITLLSQLNASKEKALNELELKLANRKAELETKRVQVEQLLKIEANMADQNRSQ</sequence>
<name>A0ABV7FMU6_9ALTE</name>
<keyword evidence="1" id="KW-0175">Coiled coil</keyword>
<dbReference type="RefSeq" id="WP_376918866.1">
    <property type="nucleotide sequence ID" value="NZ_JBHRSW010000005.1"/>
</dbReference>
<evidence type="ECO:0000313" key="3">
    <source>
        <dbReference type="Proteomes" id="UP001595478"/>
    </source>
</evidence>
<comment type="caution">
    <text evidence="2">The sequence shown here is derived from an EMBL/GenBank/DDBJ whole genome shotgun (WGS) entry which is preliminary data.</text>
</comment>
<evidence type="ECO:0000313" key="2">
    <source>
        <dbReference type="EMBL" id="MFC3120736.1"/>
    </source>
</evidence>
<organism evidence="2 3">
    <name type="scientific">Agaribacter flavus</name>
    <dbReference type="NCBI Taxonomy" id="1902781"/>
    <lineage>
        <taxon>Bacteria</taxon>
        <taxon>Pseudomonadati</taxon>
        <taxon>Pseudomonadota</taxon>
        <taxon>Gammaproteobacteria</taxon>
        <taxon>Alteromonadales</taxon>
        <taxon>Alteromonadaceae</taxon>
        <taxon>Agaribacter</taxon>
    </lineage>
</organism>
<dbReference type="Proteomes" id="UP001595478">
    <property type="component" value="Unassembled WGS sequence"/>
</dbReference>
<protein>
    <recommendedName>
        <fullName evidence="4">Two-component system QseEF-associated lipoprotein QseG</fullName>
    </recommendedName>
</protein>
<reference evidence="3" key="1">
    <citation type="journal article" date="2019" name="Int. J. Syst. Evol. Microbiol.">
        <title>The Global Catalogue of Microorganisms (GCM) 10K type strain sequencing project: providing services to taxonomists for standard genome sequencing and annotation.</title>
        <authorList>
            <consortium name="The Broad Institute Genomics Platform"/>
            <consortium name="The Broad Institute Genome Sequencing Center for Infectious Disease"/>
            <person name="Wu L."/>
            <person name="Ma J."/>
        </authorList>
    </citation>
    <scope>NUCLEOTIDE SEQUENCE [LARGE SCALE GENOMIC DNA]</scope>
    <source>
        <strain evidence="3">KCTC 52473</strain>
    </source>
</reference>
<keyword evidence="3" id="KW-1185">Reference proteome</keyword>
<dbReference type="EMBL" id="JBHRSW010000005">
    <property type="protein sequence ID" value="MFC3120736.1"/>
    <property type="molecule type" value="Genomic_DNA"/>
</dbReference>
<gene>
    <name evidence="2" type="ORF">ACFOHL_03815</name>
</gene>
<accession>A0ABV7FMU6</accession>
<proteinExistence type="predicted"/>
<dbReference type="PROSITE" id="PS51257">
    <property type="entry name" value="PROKAR_LIPOPROTEIN"/>
    <property type="match status" value="1"/>
</dbReference>